<dbReference type="Proteomes" id="UP000663832">
    <property type="component" value="Unassembled WGS sequence"/>
</dbReference>
<proteinExistence type="predicted"/>
<keyword evidence="7" id="KW-1185">Reference proteome</keyword>
<dbReference type="EMBL" id="CAJNOI010000429">
    <property type="protein sequence ID" value="CAF1276459.1"/>
    <property type="molecule type" value="Genomic_DNA"/>
</dbReference>
<evidence type="ECO:0000313" key="4">
    <source>
        <dbReference type="EMBL" id="CAF1375475.1"/>
    </source>
</evidence>
<dbReference type="Proteomes" id="UP000663877">
    <property type="component" value="Unassembled WGS sequence"/>
</dbReference>
<dbReference type="EMBL" id="CAJNOM010001381">
    <property type="protein sequence ID" value="CAF1605529.1"/>
    <property type="molecule type" value="Genomic_DNA"/>
</dbReference>
<keyword evidence="2" id="KW-0812">Transmembrane</keyword>
<keyword evidence="2" id="KW-0472">Membrane</keyword>
<dbReference type="AlphaFoldDB" id="A0A815UL30"/>
<gene>
    <name evidence="3" type="ORF">BJG266_LOCUS30957</name>
    <name evidence="4" type="ORF">BJG266_LOCUS36268</name>
    <name evidence="5" type="ORF">QVE165_LOCUS44653</name>
    <name evidence="6" type="ORF">QVE165_LOCUS53271</name>
</gene>
<sequence>MFIKRRRMNITHQFDINLYRSTWKFIDKHTIRVRFHLHESLLSSTTSTRFIVRHTNTDHIETFDKPHEIINSTLSLYLHNIKHGRHTVCLLIYTSKLMKNPKHIFCQDIIFNFHKYGHHDIDSDDHGNTFVFLLTQYAIVCGILCILQLVHTIRKRRFMKTVYHKANTLRNLMTEYHHRLQETKPTTETTTNTNEAHALDSLIYNLNRNALRDFDQACMQKQNEDEHYDNLISYPSSSDHQRSGSEKYSKPSSNVQYRSVPTINDHVDFNESDCDDKSASFKSVSHILEANKPWMTKLSDNNTVEHSILSSVPLQINGCELIL</sequence>
<evidence type="ECO:0000313" key="6">
    <source>
        <dbReference type="EMBL" id="CAF1605529.1"/>
    </source>
</evidence>
<organism evidence="5 7">
    <name type="scientific">Adineta steineri</name>
    <dbReference type="NCBI Taxonomy" id="433720"/>
    <lineage>
        <taxon>Eukaryota</taxon>
        <taxon>Metazoa</taxon>
        <taxon>Spiralia</taxon>
        <taxon>Gnathifera</taxon>
        <taxon>Rotifera</taxon>
        <taxon>Eurotatoria</taxon>
        <taxon>Bdelloidea</taxon>
        <taxon>Adinetida</taxon>
        <taxon>Adinetidae</taxon>
        <taxon>Adineta</taxon>
    </lineage>
</organism>
<evidence type="ECO:0000256" key="1">
    <source>
        <dbReference type="SAM" id="MobiDB-lite"/>
    </source>
</evidence>
<dbReference type="OrthoDB" id="9996868at2759"/>
<feature type="transmembrane region" description="Helical" evidence="2">
    <location>
        <begin position="130"/>
        <end position="150"/>
    </location>
</feature>
<evidence type="ECO:0000313" key="7">
    <source>
        <dbReference type="Proteomes" id="UP000663832"/>
    </source>
</evidence>
<comment type="caution">
    <text evidence="5">The sequence shown here is derived from an EMBL/GenBank/DDBJ whole genome shotgun (WGS) entry which is preliminary data.</text>
</comment>
<evidence type="ECO:0000256" key="2">
    <source>
        <dbReference type="SAM" id="Phobius"/>
    </source>
</evidence>
<accession>A0A815UL30</accession>
<dbReference type="EMBL" id="CAJNOI010001036">
    <property type="protein sequence ID" value="CAF1375475.1"/>
    <property type="molecule type" value="Genomic_DNA"/>
</dbReference>
<evidence type="ECO:0000313" key="3">
    <source>
        <dbReference type="EMBL" id="CAF1276459.1"/>
    </source>
</evidence>
<protein>
    <submittedName>
        <fullName evidence="5">Uncharacterized protein</fullName>
    </submittedName>
</protein>
<feature type="compositionally biased region" description="Basic and acidic residues" evidence="1">
    <location>
        <begin position="239"/>
        <end position="249"/>
    </location>
</feature>
<keyword evidence="2" id="KW-1133">Transmembrane helix</keyword>
<reference evidence="5" key="1">
    <citation type="submission" date="2021-02" db="EMBL/GenBank/DDBJ databases">
        <authorList>
            <person name="Nowell W R."/>
        </authorList>
    </citation>
    <scope>NUCLEOTIDE SEQUENCE</scope>
</reference>
<feature type="region of interest" description="Disordered" evidence="1">
    <location>
        <begin position="230"/>
        <end position="256"/>
    </location>
</feature>
<dbReference type="EMBL" id="CAJNOM010000605">
    <property type="protein sequence ID" value="CAF1519077.1"/>
    <property type="molecule type" value="Genomic_DNA"/>
</dbReference>
<name>A0A815UL30_9BILA</name>
<evidence type="ECO:0000313" key="5">
    <source>
        <dbReference type="EMBL" id="CAF1519077.1"/>
    </source>
</evidence>